<evidence type="ECO:0000256" key="1">
    <source>
        <dbReference type="SAM" id="SignalP"/>
    </source>
</evidence>
<dbReference type="Pfam" id="PF12385">
    <property type="entry name" value="Peptidase_C70"/>
    <property type="match status" value="1"/>
</dbReference>
<evidence type="ECO:0000313" key="2">
    <source>
        <dbReference type="EMBL" id="GAA1950941.1"/>
    </source>
</evidence>
<comment type="caution">
    <text evidence="2">The sequence shown here is derived from an EMBL/GenBank/DDBJ whole genome shotgun (WGS) entry which is preliminary data.</text>
</comment>
<name>A0ABN2QEV3_9PSEU</name>
<dbReference type="Gene3D" id="3.90.70.10">
    <property type="entry name" value="Cysteine proteinases"/>
    <property type="match status" value="1"/>
</dbReference>
<dbReference type="Proteomes" id="UP001501116">
    <property type="component" value="Unassembled WGS sequence"/>
</dbReference>
<dbReference type="InterPro" id="IPR022118">
    <property type="entry name" value="Peptidase_C70_AvrRpt2"/>
</dbReference>
<keyword evidence="3" id="KW-1185">Reference proteome</keyword>
<gene>
    <name evidence="2" type="ORF">GCM10009754_19650</name>
</gene>
<organism evidence="2 3">
    <name type="scientific">Amycolatopsis minnesotensis</name>
    <dbReference type="NCBI Taxonomy" id="337894"/>
    <lineage>
        <taxon>Bacteria</taxon>
        <taxon>Bacillati</taxon>
        <taxon>Actinomycetota</taxon>
        <taxon>Actinomycetes</taxon>
        <taxon>Pseudonocardiales</taxon>
        <taxon>Pseudonocardiaceae</taxon>
        <taxon>Amycolatopsis</taxon>
    </lineage>
</organism>
<protein>
    <submittedName>
        <fullName evidence="2">Papain-like cysteine protease family protein</fullName>
    </submittedName>
</protein>
<evidence type="ECO:0000313" key="3">
    <source>
        <dbReference type="Proteomes" id="UP001501116"/>
    </source>
</evidence>
<keyword evidence="1" id="KW-0732">Signal</keyword>
<proteinExistence type="predicted"/>
<feature type="chain" id="PRO_5047119674" evidence="1">
    <location>
        <begin position="31"/>
        <end position="198"/>
    </location>
</feature>
<dbReference type="EMBL" id="BAAANN010000006">
    <property type="protein sequence ID" value="GAA1950941.1"/>
    <property type="molecule type" value="Genomic_DNA"/>
</dbReference>
<reference evidence="2 3" key="1">
    <citation type="journal article" date="2019" name="Int. J. Syst. Evol. Microbiol.">
        <title>The Global Catalogue of Microorganisms (GCM) 10K type strain sequencing project: providing services to taxonomists for standard genome sequencing and annotation.</title>
        <authorList>
            <consortium name="The Broad Institute Genomics Platform"/>
            <consortium name="The Broad Institute Genome Sequencing Center for Infectious Disease"/>
            <person name="Wu L."/>
            <person name="Ma J."/>
        </authorList>
    </citation>
    <scope>NUCLEOTIDE SEQUENCE [LARGE SCALE GENOMIC DNA]</scope>
    <source>
        <strain evidence="2 3">JCM 14545</strain>
    </source>
</reference>
<sequence>MKTKIPVLRGLAVSCAAVTALLVAQAPGEAAPSTTAATDLDITMQAQEKDQWCWDASGNTIADFFGHTLSQTRFCQIAHNESGSGCSNQQGYLSDQQRVFRYLGFRNVGSYNSNGYTLSYAGIKQQIDAGQPIGTRIGWRSGGGHMHVLYGYDNSNGVTKVEYGDPWGSNRRYNSMNYNSYRSNNSFTWTHSVYGIEG</sequence>
<dbReference type="RefSeq" id="WP_425546417.1">
    <property type="nucleotide sequence ID" value="NZ_BAAANN010000006.1"/>
</dbReference>
<feature type="signal peptide" evidence="1">
    <location>
        <begin position="1"/>
        <end position="30"/>
    </location>
</feature>
<accession>A0ABN2QEV3</accession>